<dbReference type="EMBL" id="BGPR01001226">
    <property type="protein sequence ID" value="GBM48755.1"/>
    <property type="molecule type" value="Genomic_DNA"/>
</dbReference>
<dbReference type="Proteomes" id="UP000499080">
    <property type="component" value="Unassembled WGS sequence"/>
</dbReference>
<feature type="region of interest" description="Disordered" evidence="1">
    <location>
        <begin position="34"/>
        <end position="56"/>
    </location>
</feature>
<evidence type="ECO:0000313" key="3">
    <source>
        <dbReference type="Proteomes" id="UP000499080"/>
    </source>
</evidence>
<sequence>MILADMYWITKLLSCIDKPFPNLETVNVVLTRTQANRSSEEDRNREVGMEQPEEMTHIEIDEEIFPQSDEEYEEIKRLSEVNSKELIEFQHQSRDLAPLLSEAKNENYSKPNDFKIKENGMLVKKKIDKN</sequence>
<proteinExistence type="predicted"/>
<keyword evidence="3" id="KW-1185">Reference proteome</keyword>
<feature type="compositionally biased region" description="Basic and acidic residues" evidence="1">
    <location>
        <begin position="38"/>
        <end position="56"/>
    </location>
</feature>
<evidence type="ECO:0000313" key="2">
    <source>
        <dbReference type="EMBL" id="GBM48755.1"/>
    </source>
</evidence>
<comment type="caution">
    <text evidence="2">The sequence shown here is derived from an EMBL/GenBank/DDBJ whole genome shotgun (WGS) entry which is preliminary data.</text>
</comment>
<evidence type="ECO:0000256" key="1">
    <source>
        <dbReference type="SAM" id="MobiDB-lite"/>
    </source>
</evidence>
<reference evidence="2 3" key="1">
    <citation type="journal article" date="2019" name="Sci. Rep.">
        <title>Orb-weaving spider Araneus ventricosus genome elucidates the spidroin gene catalogue.</title>
        <authorList>
            <person name="Kono N."/>
            <person name="Nakamura H."/>
            <person name="Ohtoshi R."/>
            <person name="Moran D.A.P."/>
            <person name="Shinohara A."/>
            <person name="Yoshida Y."/>
            <person name="Fujiwara M."/>
            <person name="Mori M."/>
            <person name="Tomita M."/>
            <person name="Arakawa K."/>
        </authorList>
    </citation>
    <scope>NUCLEOTIDE SEQUENCE [LARGE SCALE GENOMIC DNA]</scope>
</reference>
<organism evidence="2 3">
    <name type="scientific">Araneus ventricosus</name>
    <name type="common">Orbweaver spider</name>
    <name type="synonym">Epeira ventricosa</name>
    <dbReference type="NCBI Taxonomy" id="182803"/>
    <lineage>
        <taxon>Eukaryota</taxon>
        <taxon>Metazoa</taxon>
        <taxon>Ecdysozoa</taxon>
        <taxon>Arthropoda</taxon>
        <taxon>Chelicerata</taxon>
        <taxon>Arachnida</taxon>
        <taxon>Araneae</taxon>
        <taxon>Araneomorphae</taxon>
        <taxon>Entelegynae</taxon>
        <taxon>Araneoidea</taxon>
        <taxon>Araneidae</taxon>
        <taxon>Araneus</taxon>
    </lineage>
</organism>
<gene>
    <name evidence="2" type="ORF">AVEN_193448_1</name>
</gene>
<dbReference type="AlphaFoldDB" id="A0A4Y2G7S9"/>
<accession>A0A4Y2G7S9</accession>
<protein>
    <submittedName>
        <fullName evidence="2">Uncharacterized protein</fullName>
    </submittedName>
</protein>
<name>A0A4Y2G7S9_ARAVE</name>